<dbReference type="STRING" id="1122169.Lsha_1384"/>
<dbReference type="Gene3D" id="3.50.50.60">
    <property type="entry name" value="FAD/NAD(P)-binding domain"/>
    <property type="match status" value="1"/>
</dbReference>
<proteinExistence type="predicted"/>
<name>A0A0W0YVR2_9GAMM</name>
<keyword evidence="3" id="KW-1185">Reference proteome</keyword>
<accession>A0A0W0YVR2</accession>
<evidence type="ECO:0000259" key="1">
    <source>
        <dbReference type="Pfam" id="PF01494"/>
    </source>
</evidence>
<dbReference type="PATRIC" id="fig|1122169.6.peg.1593"/>
<feature type="domain" description="FAD-binding" evidence="1">
    <location>
        <begin position="314"/>
        <end position="391"/>
    </location>
</feature>
<reference evidence="2 3" key="1">
    <citation type="submission" date="2015-11" db="EMBL/GenBank/DDBJ databases">
        <title>Genomic analysis of 38 Legionella species identifies large and diverse effector repertoires.</title>
        <authorList>
            <person name="Burstein D."/>
            <person name="Amaro F."/>
            <person name="Zusman T."/>
            <person name="Lifshitz Z."/>
            <person name="Cohen O."/>
            <person name="Gilbert J.A."/>
            <person name="Pupko T."/>
            <person name="Shuman H.A."/>
            <person name="Segal G."/>
        </authorList>
    </citation>
    <scope>NUCLEOTIDE SEQUENCE [LARGE SCALE GENOMIC DNA]</scope>
    <source>
        <strain evidence="2 3">ATCC 49655</strain>
    </source>
</reference>
<dbReference type="eggNOG" id="ENOG5031075">
    <property type="taxonomic scope" value="Bacteria"/>
</dbReference>
<comment type="caution">
    <text evidence="2">The sequence shown here is derived from an EMBL/GenBank/DDBJ whole genome shotgun (WGS) entry which is preliminary data.</text>
</comment>
<organism evidence="2 3">
    <name type="scientific">Legionella shakespearei DSM 23087</name>
    <dbReference type="NCBI Taxonomy" id="1122169"/>
    <lineage>
        <taxon>Bacteria</taxon>
        <taxon>Pseudomonadati</taxon>
        <taxon>Pseudomonadota</taxon>
        <taxon>Gammaproteobacteria</taxon>
        <taxon>Legionellales</taxon>
        <taxon>Legionellaceae</taxon>
        <taxon>Legionella</taxon>
    </lineage>
</organism>
<gene>
    <name evidence="2" type="ORF">Lsha_1384</name>
</gene>
<evidence type="ECO:0000313" key="2">
    <source>
        <dbReference type="EMBL" id="KTD60973.1"/>
    </source>
</evidence>
<protein>
    <submittedName>
        <fullName evidence="2">FAD binding domain protein</fullName>
    </submittedName>
</protein>
<dbReference type="InterPro" id="IPR002938">
    <property type="entry name" value="FAD-bd"/>
</dbReference>
<sequence length="757" mass="86594">MKPENEMKIISISYKDGEVINDEIIRQIIEKLMAANLIHERLDCFYQLLLQCKYLLEEGTEPEQKVLLDDLAHRAEAMVMAIIGSNDPEYIKKQMALRTQCKMAIPDFMPWQKRSDLPEELLLRVPEEEVVADKADNVVYLDKPEERETYRIVRAGDGLIKRLSFSRSPQGGTYELTPFDTGRYRGHGESGSSIIVITPNGDLFAGSTKECAFYHSSFTAAAPLYFAGKFVVEQGKIRKIDNRSGHYRTPPKALVNAISYIGEQYFILNESLATQIQFVYDPKINEDHFVTADYTFTGGISTGEAELKLKLNHYDVIISGMGPSGLATAIELVDLGYSVMLVDKRDAAYLRPQIVYLTKGSREYLKSLLIGEKTKADEKFLTYMQKSWGIGIKDIERFLHAQLEKRMTSPGVKVSFLRKHRIAEVSLDAGRLVAEPDYKPDHLWKEFSFDMVIGADGSNHYLADVLSRKDQSTIEYLTESDAHHTIYTPRNWRNASLYAELRRKDGKPFKFPFIQFIALPGAKTTDDEPPFAYCLYYLMFAHSYTNQEVTKAKFNAGIELPQSLYEHLKKPTTKREDAIVEIIKYIETGLFERLSQHGFNPDEFEVVCTTPSKKSGPNKDQVKFFLFNTQITCANKAYVQTPSGKIFLLLGDAFRRPFFHISHGINDALFTAELIAHLMSKPQRITLQDYDEVLRRRSNEVSEMTEELGKYVTCYARRWDETKAIETVRLSMFHRKQPVPEIHERSDLHTLPALPLS</sequence>
<dbReference type="InterPro" id="IPR036188">
    <property type="entry name" value="FAD/NAD-bd_sf"/>
</dbReference>
<evidence type="ECO:0000313" key="3">
    <source>
        <dbReference type="Proteomes" id="UP000054600"/>
    </source>
</evidence>
<dbReference type="EMBL" id="LNYW01000040">
    <property type="protein sequence ID" value="KTD60973.1"/>
    <property type="molecule type" value="Genomic_DNA"/>
</dbReference>
<dbReference type="Pfam" id="PF01494">
    <property type="entry name" value="FAD_binding_3"/>
    <property type="match status" value="1"/>
</dbReference>
<dbReference type="PRINTS" id="PR00420">
    <property type="entry name" value="RNGMNOXGNASE"/>
</dbReference>
<dbReference type="SUPFAM" id="SSF51905">
    <property type="entry name" value="FAD/NAD(P)-binding domain"/>
    <property type="match status" value="1"/>
</dbReference>
<dbReference type="Proteomes" id="UP000054600">
    <property type="component" value="Unassembled WGS sequence"/>
</dbReference>
<dbReference type="AlphaFoldDB" id="A0A0W0YVR2"/>
<dbReference type="GO" id="GO:0071949">
    <property type="term" value="F:FAD binding"/>
    <property type="evidence" value="ECO:0007669"/>
    <property type="project" value="InterPro"/>
</dbReference>
<dbReference type="OrthoDB" id="5654384at2"/>
<dbReference type="RefSeq" id="WP_018578646.1">
    <property type="nucleotide sequence ID" value="NZ_KB892437.1"/>
</dbReference>